<evidence type="ECO:0000313" key="7">
    <source>
        <dbReference type="EMBL" id="VDM43159.1"/>
    </source>
</evidence>
<keyword evidence="8" id="KW-1185">Reference proteome</keyword>
<name>A0A183UTL8_TOXCA</name>
<dbReference type="Gene3D" id="1.25.40.90">
    <property type="match status" value="1"/>
</dbReference>
<proteinExistence type="inferred from homology"/>
<evidence type="ECO:0000313" key="8">
    <source>
        <dbReference type="Proteomes" id="UP000050794"/>
    </source>
</evidence>
<protein>
    <submittedName>
        <fullName evidence="9">TOM1-like protein 2</fullName>
    </submittedName>
</protein>
<dbReference type="Gene3D" id="1.20.58.160">
    <property type="match status" value="1"/>
</dbReference>
<reference evidence="7 8" key="2">
    <citation type="submission" date="2018-11" db="EMBL/GenBank/DDBJ databases">
        <authorList>
            <consortium name="Pathogen Informatics"/>
        </authorList>
    </citation>
    <scope>NUCLEOTIDE SEQUENCE [LARGE SCALE GENOMIC DNA]</scope>
</reference>
<comment type="similarity">
    <text evidence="1">Belongs to the TOM1 family.</text>
</comment>
<dbReference type="PROSITE" id="PS50909">
    <property type="entry name" value="GAT"/>
    <property type="match status" value="1"/>
</dbReference>
<dbReference type="GO" id="GO:0007165">
    <property type="term" value="P:signal transduction"/>
    <property type="evidence" value="ECO:0007669"/>
    <property type="project" value="TreeGrafter"/>
</dbReference>
<evidence type="ECO:0000256" key="3">
    <source>
        <dbReference type="ARBA" id="ARBA00022927"/>
    </source>
</evidence>
<keyword evidence="3" id="KW-0653">Protein transport</keyword>
<dbReference type="SMART" id="SM00288">
    <property type="entry name" value="VHS"/>
    <property type="match status" value="1"/>
</dbReference>
<dbReference type="PROSITE" id="PS50179">
    <property type="entry name" value="VHS"/>
    <property type="match status" value="1"/>
</dbReference>
<evidence type="ECO:0000256" key="4">
    <source>
        <dbReference type="SAM" id="MobiDB-lite"/>
    </source>
</evidence>
<dbReference type="GO" id="GO:0043130">
    <property type="term" value="F:ubiquitin binding"/>
    <property type="evidence" value="ECO:0007669"/>
    <property type="project" value="InterPro"/>
</dbReference>
<dbReference type="EMBL" id="UYWY01021009">
    <property type="protein sequence ID" value="VDM43159.1"/>
    <property type="molecule type" value="Genomic_DNA"/>
</dbReference>
<dbReference type="InterPro" id="IPR008942">
    <property type="entry name" value="ENTH_VHS"/>
</dbReference>
<dbReference type="Proteomes" id="UP000050794">
    <property type="component" value="Unassembled WGS sequence"/>
</dbReference>
<dbReference type="InterPro" id="IPR004152">
    <property type="entry name" value="GAT_dom"/>
</dbReference>
<dbReference type="SUPFAM" id="SSF48464">
    <property type="entry name" value="ENTH/VHS domain"/>
    <property type="match status" value="1"/>
</dbReference>
<dbReference type="CDD" id="cd03565">
    <property type="entry name" value="VHS_Tom1_like"/>
    <property type="match status" value="1"/>
</dbReference>
<evidence type="ECO:0000313" key="9">
    <source>
        <dbReference type="WBParaSite" id="TCNE_0001183801-mRNA-1"/>
    </source>
</evidence>
<dbReference type="Pfam" id="PF03127">
    <property type="entry name" value="GAT"/>
    <property type="match status" value="1"/>
</dbReference>
<dbReference type="AlphaFoldDB" id="A0A183UTL8"/>
<evidence type="ECO:0000259" key="5">
    <source>
        <dbReference type="PROSITE" id="PS50179"/>
    </source>
</evidence>
<dbReference type="CDD" id="cd14233">
    <property type="entry name" value="GAT_TOM1_like"/>
    <property type="match status" value="1"/>
</dbReference>
<evidence type="ECO:0000256" key="2">
    <source>
        <dbReference type="ARBA" id="ARBA00022448"/>
    </source>
</evidence>
<gene>
    <name evidence="7" type="ORF">TCNE_LOCUS11838</name>
</gene>
<dbReference type="PANTHER" id="PTHR13856">
    <property type="entry name" value="VHS DOMAIN CONTAINING PROTEIN FAMILY"/>
    <property type="match status" value="1"/>
</dbReference>
<reference evidence="9" key="1">
    <citation type="submission" date="2016-06" db="UniProtKB">
        <authorList>
            <consortium name="WormBaseParasite"/>
        </authorList>
    </citation>
    <scope>IDENTIFICATION</scope>
</reference>
<feature type="compositionally biased region" description="Low complexity" evidence="4">
    <location>
        <begin position="457"/>
        <end position="473"/>
    </location>
</feature>
<dbReference type="InterPro" id="IPR014645">
    <property type="entry name" value="TOM1"/>
</dbReference>
<feature type="domain" description="VHS" evidence="5">
    <location>
        <begin position="44"/>
        <end position="177"/>
    </location>
</feature>
<dbReference type="InterPro" id="IPR038425">
    <property type="entry name" value="GAT_sf"/>
</dbReference>
<sequence>MQEQVNSAMESAREAAASVGERVTDFFQGNPFTTPCGRKIEMATDASSLATENWGLNMEICDFINNTADGGRDAIRAIRKRLHTQMSKNNAIVMYTLTVLETCVKNCDIRFHELVCQKDFINELVKLIGPKFDAPQVIQERVLSLIQSWNDAFRGDPRLQGVCQVYDELKAKGVEFPMTDFDTMAPIITPKRTVFPAATTQPRQQVSSTVGPAPAQTGMPHDFRVAYFGHPGPKIRQGVFARMVAILVLFLNQRNILQNPGTYRFVDPSHPVQPTPEQLEKLRKELDVVNNNLKVLREMLSELAPGKENPEDMQLLTELHDTCVQMQARIRDLIRAIASDQVTYELLVLNDEFNNVFEKYDRYMANRTSEQVGAGGQSTANLIEIEDKPLSQQLSALQTHDAATSHDNKKVETTYAENSTRLDQTEAGLAKAAFNKTAPISEREAAEMAQWLEAQEAKPAAKSPDAGAADASGSYKGSTEPKVDQNAGL</sequence>
<dbReference type="GO" id="GO:0030276">
    <property type="term" value="F:clathrin binding"/>
    <property type="evidence" value="ECO:0007669"/>
    <property type="project" value="TreeGrafter"/>
</dbReference>
<dbReference type="InterPro" id="IPR002014">
    <property type="entry name" value="VHS_dom"/>
</dbReference>
<dbReference type="PIRSF" id="PIRSF036948">
    <property type="entry name" value="TOM1"/>
    <property type="match status" value="1"/>
</dbReference>
<dbReference type="WBParaSite" id="TCNE_0001183801-mRNA-1">
    <property type="protein sequence ID" value="TCNE_0001183801-mRNA-1"/>
    <property type="gene ID" value="TCNE_0001183801"/>
</dbReference>
<evidence type="ECO:0000259" key="6">
    <source>
        <dbReference type="PROSITE" id="PS50909"/>
    </source>
</evidence>
<dbReference type="GO" id="GO:0035091">
    <property type="term" value="F:phosphatidylinositol binding"/>
    <property type="evidence" value="ECO:0007669"/>
    <property type="project" value="InterPro"/>
</dbReference>
<organism evidence="8 9">
    <name type="scientific">Toxocara canis</name>
    <name type="common">Canine roundworm</name>
    <dbReference type="NCBI Taxonomy" id="6265"/>
    <lineage>
        <taxon>Eukaryota</taxon>
        <taxon>Metazoa</taxon>
        <taxon>Ecdysozoa</taxon>
        <taxon>Nematoda</taxon>
        <taxon>Chromadorea</taxon>
        <taxon>Rhabditida</taxon>
        <taxon>Spirurina</taxon>
        <taxon>Ascaridomorpha</taxon>
        <taxon>Ascaridoidea</taxon>
        <taxon>Toxocaridae</taxon>
        <taxon>Toxocara</taxon>
    </lineage>
</organism>
<dbReference type="GO" id="GO:0016020">
    <property type="term" value="C:membrane"/>
    <property type="evidence" value="ECO:0007669"/>
    <property type="project" value="TreeGrafter"/>
</dbReference>
<dbReference type="GO" id="GO:0005768">
    <property type="term" value="C:endosome"/>
    <property type="evidence" value="ECO:0007669"/>
    <property type="project" value="TreeGrafter"/>
</dbReference>
<dbReference type="GO" id="GO:0015031">
    <property type="term" value="P:protein transport"/>
    <property type="evidence" value="ECO:0007669"/>
    <property type="project" value="UniProtKB-KW"/>
</dbReference>
<evidence type="ECO:0000256" key="1">
    <source>
        <dbReference type="ARBA" id="ARBA00007708"/>
    </source>
</evidence>
<feature type="region of interest" description="Disordered" evidence="4">
    <location>
        <begin position="445"/>
        <end position="489"/>
    </location>
</feature>
<dbReference type="PANTHER" id="PTHR13856:SF137">
    <property type="entry name" value="GH05942P"/>
    <property type="match status" value="1"/>
</dbReference>
<dbReference type="Pfam" id="PF00790">
    <property type="entry name" value="VHS"/>
    <property type="match status" value="1"/>
</dbReference>
<accession>A0A183UTL8</accession>
<feature type="domain" description="GAT" evidence="6">
    <location>
        <begin position="277"/>
        <end position="365"/>
    </location>
</feature>
<keyword evidence="2" id="KW-0813">Transport</keyword>
<dbReference type="SUPFAM" id="SSF89009">
    <property type="entry name" value="GAT-like domain"/>
    <property type="match status" value="1"/>
</dbReference>